<dbReference type="InterPro" id="IPR032675">
    <property type="entry name" value="LRR_dom_sf"/>
</dbReference>
<sequence length="554" mass="63152">MAPPKVPTCRFARKTSHSIAPHRGRKSGPIANIGSLPFEILSAIFLFVRAAVVPELDWVRVGWVCSYWRQVALATNLLWTQLSFHRPCDLDLVSGLLARSFSSHLHLQVNTAFFNAEDICRILTQQSPRLRSLSITFHPDQTAWISHSLDSCKPVLRSLMVRALQTEAQDGHDGDSLIRITASPFSVPNLRSLHVANVHVLFPPFIIEKLESLTIADFSRVPIEWESGYLRDLLVHCAPALRRLVIDDPTYFIPHLPEPISFPKLQELKIRAFYMCNLLPYMRFPATARVNIVYIEEGLESWSTSTDVFTDLVLLNEDDPLRLDRCFPMFSQTRRFVIQAGINIYWSGFIGDEERAVWKASTDLGRPPIQVTLRMLGPMMRNAYRVLDADALEELECHLAPHIDPYEHWPSLIHRFRKLKKFTFGPTRSVMGLIPEFAGVTRNIPSLEELVVCVPEVADELVRKLAECKKAKHRQGVAILPPIVVFRLPTRLAGDLQTRSKLAHLRDSMVRLTKIGVEYRDCSFCHRTPKSGHPIKLVWDRIELAWVPPPPRVS</sequence>
<dbReference type="InterPro" id="IPR001810">
    <property type="entry name" value="F-box_dom"/>
</dbReference>
<feature type="domain" description="F-box" evidence="1">
    <location>
        <begin position="33"/>
        <end position="84"/>
    </location>
</feature>
<gene>
    <name evidence="2" type="ORF">ONZ51_g6377</name>
</gene>
<accession>A0AAD7TS96</accession>
<keyword evidence="3" id="KW-1185">Reference proteome</keyword>
<dbReference type="Gene3D" id="1.20.1280.50">
    <property type="match status" value="1"/>
</dbReference>
<proteinExistence type="predicted"/>
<dbReference type="SUPFAM" id="SSF81383">
    <property type="entry name" value="F-box domain"/>
    <property type="match status" value="1"/>
</dbReference>
<dbReference type="Proteomes" id="UP001215151">
    <property type="component" value="Unassembled WGS sequence"/>
</dbReference>
<dbReference type="InterPro" id="IPR036047">
    <property type="entry name" value="F-box-like_dom_sf"/>
</dbReference>
<protein>
    <recommendedName>
        <fullName evidence="1">F-box domain-containing protein</fullName>
    </recommendedName>
</protein>
<organism evidence="2 3">
    <name type="scientific">Trametes cubensis</name>
    <dbReference type="NCBI Taxonomy" id="1111947"/>
    <lineage>
        <taxon>Eukaryota</taxon>
        <taxon>Fungi</taxon>
        <taxon>Dikarya</taxon>
        <taxon>Basidiomycota</taxon>
        <taxon>Agaricomycotina</taxon>
        <taxon>Agaricomycetes</taxon>
        <taxon>Polyporales</taxon>
        <taxon>Polyporaceae</taxon>
        <taxon>Trametes</taxon>
    </lineage>
</organism>
<evidence type="ECO:0000313" key="2">
    <source>
        <dbReference type="EMBL" id="KAJ8480863.1"/>
    </source>
</evidence>
<evidence type="ECO:0000313" key="3">
    <source>
        <dbReference type="Proteomes" id="UP001215151"/>
    </source>
</evidence>
<dbReference type="Gene3D" id="3.80.10.10">
    <property type="entry name" value="Ribonuclease Inhibitor"/>
    <property type="match status" value="1"/>
</dbReference>
<dbReference type="SUPFAM" id="SSF52047">
    <property type="entry name" value="RNI-like"/>
    <property type="match status" value="1"/>
</dbReference>
<dbReference type="EMBL" id="JAPEVG010000152">
    <property type="protein sequence ID" value="KAJ8480863.1"/>
    <property type="molecule type" value="Genomic_DNA"/>
</dbReference>
<reference evidence="2" key="1">
    <citation type="submission" date="2022-11" db="EMBL/GenBank/DDBJ databases">
        <title>Genome Sequence of Cubamyces cubensis.</title>
        <authorList>
            <person name="Buettner E."/>
        </authorList>
    </citation>
    <scope>NUCLEOTIDE SEQUENCE</scope>
    <source>
        <strain evidence="2">MPL-01</strain>
    </source>
</reference>
<dbReference type="AlphaFoldDB" id="A0AAD7TS96"/>
<comment type="caution">
    <text evidence="2">The sequence shown here is derived from an EMBL/GenBank/DDBJ whole genome shotgun (WGS) entry which is preliminary data.</text>
</comment>
<evidence type="ECO:0000259" key="1">
    <source>
        <dbReference type="Pfam" id="PF12937"/>
    </source>
</evidence>
<name>A0AAD7TS96_9APHY</name>
<dbReference type="Pfam" id="PF12937">
    <property type="entry name" value="F-box-like"/>
    <property type="match status" value="1"/>
</dbReference>